<protein>
    <submittedName>
        <fullName evidence="3">Lipase class 3</fullName>
    </submittedName>
</protein>
<dbReference type="OrthoDB" id="194358at2759"/>
<dbReference type="SUPFAM" id="SSF53474">
    <property type="entry name" value="alpha/beta-Hydrolases"/>
    <property type="match status" value="1"/>
</dbReference>
<keyword evidence="4" id="KW-1185">Reference proteome</keyword>
<name>D7FY67_ECTSI</name>
<feature type="region of interest" description="Disordered" evidence="1">
    <location>
        <begin position="231"/>
        <end position="281"/>
    </location>
</feature>
<evidence type="ECO:0000259" key="2">
    <source>
        <dbReference type="Pfam" id="PF01764"/>
    </source>
</evidence>
<dbReference type="Gene3D" id="3.40.50.1820">
    <property type="entry name" value="alpha/beta hydrolase"/>
    <property type="match status" value="1"/>
</dbReference>
<dbReference type="PANTHER" id="PTHR45856:SF24">
    <property type="entry name" value="FUNGAL LIPASE-LIKE DOMAIN-CONTAINING PROTEIN"/>
    <property type="match status" value="1"/>
</dbReference>
<evidence type="ECO:0000313" key="3">
    <source>
        <dbReference type="EMBL" id="CBJ26506.1"/>
    </source>
</evidence>
<reference evidence="3 4" key="1">
    <citation type="journal article" date="2010" name="Nature">
        <title>The Ectocarpus genome and the independent evolution of multicellularity in brown algae.</title>
        <authorList>
            <person name="Cock J.M."/>
            <person name="Sterck L."/>
            <person name="Rouze P."/>
            <person name="Scornet D."/>
            <person name="Allen A.E."/>
            <person name="Amoutzias G."/>
            <person name="Anthouard V."/>
            <person name="Artiguenave F."/>
            <person name="Aury J.M."/>
            <person name="Badger J.H."/>
            <person name="Beszteri B."/>
            <person name="Billiau K."/>
            <person name="Bonnet E."/>
            <person name="Bothwell J.H."/>
            <person name="Bowler C."/>
            <person name="Boyen C."/>
            <person name="Brownlee C."/>
            <person name="Carrano C.J."/>
            <person name="Charrier B."/>
            <person name="Cho G.Y."/>
            <person name="Coelho S.M."/>
            <person name="Collen J."/>
            <person name="Corre E."/>
            <person name="Da Silva C."/>
            <person name="Delage L."/>
            <person name="Delaroque N."/>
            <person name="Dittami S.M."/>
            <person name="Doulbeau S."/>
            <person name="Elias M."/>
            <person name="Farnham G."/>
            <person name="Gachon C.M."/>
            <person name="Gschloessl B."/>
            <person name="Heesch S."/>
            <person name="Jabbari K."/>
            <person name="Jubin C."/>
            <person name="Kawai H."/>
            <person name="Kimura K."/>
            <person name="Kloareg B."/>
            <person name="Kupper F.C."/>
            <person name="Lang D."/>
            <person name="Le Bail A."/>
            <person name="Leblanc C."/>
            <person name="Lerouge P."/>
            <person name="Lohr M."/>
            <person name="Lopez P.J."/>
            <person name="Martens C."/>
            <person name="Maumus F."/>
            <person name="Michel G."/>
            <person name="Miranda-Saavedra D."/>
            <person name="Morales J."/>
            <person name="Moreau H."/>
            <person name="Motomura T."/>
            <person name="Nagasato C."/>
            <person name="Napoli C.A."/>
            <person name="Nelson D.R."/>
            <person name="Nyvall-Collen P."/>
            <person name="Peters A.F."/>
            <person name="Pommier C."/>
            <person name="Potin P."/>
            <person name="Poulain J."/>
            <person name="Quesneville H."/>
            <person name="Read B."/>
            <person name="Rensing S.A."/>
            <person name="Ritter A."/>
            <person name="Rousvoal S."/>
            <person name="Samanta M."/>
            <person name="Samson G."/>
            <person name="Schroeder D.C."/>
            <person name="Segurens B."/>
            <person name="Strittmatter M."/>
            <person name="Tonon T."/>
            <person name="Tregear J.W."/>
            <person name="Valentin K."/>
            <person name="von Dassow P."/>
            <person name="Yamagishi T."/>
            <person name="Van de Peer Y."/>
            <person name="Wincker P."/>
        </authorList>
    </citation>
    <scope>NUCLEOTIDE SEQUENCE [LARGE SCALE GENOMIC DNA]</scope>
    <source>
        <strain evidence="4">Ec32 / CCAP1310/4</strain>
    </source>
</reference>
<dbReference type="Proteomes" id="UP000002630">
    <property type="component" value="Linkage Group LG25"/>
</dbReference>
<feature type="compositionally biased region" description="Acidic residues" evidence="1">
    <location>
        <begin position="270"/>
        <end position="281"/>
    </location>
</feature>
<evidence type="ECO:0000256" key="1">
    <source>
        <dbReference type="SAM" id="MobiDB-lite"/>
    </source>
</evidence>
<feature type="domain" description="Fungal lipase-type" evidence="2">
    <location>
        <begin position="97"/>
        <end position="219"/>
    </location>
</feature>
<dbReference type="EMBL" id="FN648531">
    <property type="protein sequence ID" value="CBJ26506.1"/>
    <property type="molecule type" value="Genomic_DNA"/>
</dbReference>
<feature type="compositionally biased region" description="Low complexity" evidence="1">
    <location>
        <begin position="466"/>
        <end position="477"/>
    </location>
</feature>
<dbReference type="EMBL" id="FN649750">
    <property type="protein sequence ID" value="CBJ26506.1"/>
    <property type="molecule type" value="Genomic_DNA"/>
</dbReference>
<feature type="compositionally biased region" description="Low complexity" evidence="1">
    <location>
        <begin position="329"/>
        <end position="342"/>
    </location>
</feature>
<dbReference type="Pfam" id="PF01764">
    <property type="entry name" value="Lipase_3"/>
    <property type="match status" value="1"/>
</dbReference>
<organism evidence="3 4">
    <name type="scientific">Ectocarpus siliculosus</name>
    <name type="common">Brown alga</name>
    <name type="synonym">Conferva siliculosa</name>
    <dbReference type="NCBI Taxonomy" id="2880"/>
    <lineage>
        <taxon>Eukaryota</taxon>
        <taxon>Sar</taxon>
        <taxon>Stramenopiles</taxon>
        <taxon>Ochrophyta</taxon>
        <taxon>PX clade</taxon>
        <taxon>Phaeophyceae</taxon>
        <taxon>Ectocarpales</taxon>
        <taxon>Ectocarpaceae</taxon>
        <taxon>Ectocarpus</taxon>
    </lineage>
</organism>
<sequence length="528" mass="56052">MALGAVASVAAVAALLREAQLPDRFAEWDDELRWEEVHQLAQLSNMTHKDPRLVARWFDCHQYTGALVDRHLPQVSNHYFVHVGHLPGEEHRRVHHVAIRGTVSLADLGIDLKTRQVFDEECGCMFHAGFKEVADAVIEDLEAFLEPGAEVKLAGHSLGGAAAVIVAAKLKLRGHNIVKVMTFGAPMVTDAAGAAVLRDLLPVMRVTHERDPVPLTPLESGSLTSVAAVKLLPKPGNGGGGGGRHGDGDQKNPPTVRQDSAVDEDRVLQSEEEAEGVEEWETAGLEEVGGMAWFEGGVVLEAGVEGGEIADGSRMAAGGGGGSRGGSEESGVGSEETGVGTEDAAGGEGLRVKPSQAYSHFGSQVVLLRRKKCLECFREETAATASTLKRFMSSMSVPVPLGDDRRKGQPCQHNPSRGTTYYDPMGEDGCLFDSPWLRLSHPNYTHRMNHYENEVADRLQHHLLHSGTPRSGSSSSPAVIRTSGISASGGGGGGRIISASSGETSEDVVGRDARPGEVAAGSVRCDAR</sequence>
<dbReference type="InParanoid" id="D7FY67"/>
<evidence type="ECO:0000313" key="4">
    <source>
        <dbReference type="Proteomes" id="UP000002630"/>
    </source>
</evidence>
<dbReference type="eggNOG" id="KOG4569">
    <property type="taxonomic scope" value="Eukaryota"/>
</dbReference>
<feature type="region of interest" description="Disordered" evidence="1">
    <location>
        <begin position="464"/>
        <end position="528"/>
    </location>
</feature>
<proteinExistence type="predicted"/>
<feature type="region of interest" description="Disordered" evidence="1">
    <location>
        <begin position="399"/>
        <end position="420"/>
    </location>
</feature>
<accession>D7FY67</accession>
<dbReference type="STRING" id="2880.D7FY67"/>
<feature type="region of interest" description="Disordered" evidence="1">
    <location>
        <begin position="311"/>
        <end position="350"/>
    </location>
</feature>
<dbReference type="InterPro" id="IPR029058">
    <property type="entry name" value="AB_hydrolase_fold"/>
</dbReference>
<dbReference type="PANTHER" id="PTHR45856">
    <property type="entry name" value="ALPHA/BETA-HYDROLASES SUPERFAMILY PROTEIN"/>
    <property type="match status" value="1"/>
</dbReference>
<dbReference type="AlphaFoldDB" id="D7FY67"/>
<gene>
    <name evidence="3" type="ORF">Esi_0034_0058</name>
</gene>
<dbReference type="InterPro" id="IPR002921">
    <property type="entry name" value="Fungal_lipase-type"/>
</dbReference>
<dbReference type="GO" id="GO:0006629">
    <property type="term" value="P:lipid metabolic process"/>
    <property type="evidence" value="ECO:0007669"/>
    <property type="project" value="InterPro"/>
</dbReference>
<dbReference type="InterPro" id="IPR051218">
    <property type="entry name" value="Sec_MonoDiacylglyc_Lipase"/>
</dbReference>